<sequence>MIRREDILRIMDAVRIEEVVGEYVSLKKRGSSLIGLCPFHNEKTPSFNVSPSLNIFKCFGCGKAGNAVNFLMEYEHYTYPEALRKLAAKFGVEIVEEEADDDYKEKKTEEDQSYFVHEFAQKWFDKQLWETKEGMSVGLSYFHERGLSDAIIKKFGLGYSPQSYSAFADYARSEGFDKETLAKNGLINGESGNDRFRDRIIFPIYSISGRVIAFGGRTLKTDKKIAKYVNSPETPIYHKSNVLYGIHLAKNSIISQNECYLVEGYMDVIAMVQAGINNVVASSGTSLTGDQIRMIRRYTSNICVLYDGDLAGIKASFRAIDMLLAEGLDVRVVLFPDNEDPDSYSRKYSAKALMDFLEENKKSFVLFKAEILFADAGSDPLQRAGAMKDIVRSIAEIPDGISRSLLVSECAKLFNIEEKTLMFEMNKILRAKTKKLLRPEEDPGIDIEEEIEEKQQPISGTDRQEESEKNILNMLLLFGDKTLRFQVKNPELKITEIVEKTVAQYIIEELEADAMKMTNQKLARIYDTIRLQFHTDGICNSSRILNMLDPNLTNIAADIMNSVYALSPNWEKKGIYVQHTENDNIILMSEVDSAVLEFKHLLLLREMDSIRKKLQEPNNEEDELLLVHQFQMYKTIDVEIEKKIRQRVINK</sequence>
<proteinExistence type="inferred from homology"/>
<evidence type="ECO:0000256" key="11">
    <source>
        <dbReference type="ARBA" id="ARBA00023125"/>
    </source>
</evidence>
<dbReference type="Gene3D" id="3.90.980.10">
    <property type="entry name" value="DNA primase, catalytic core, N-terminal domain"/>
    <property type="match status" value="1"/>
</dbReference>
<dbReference type="InterPro" id="IPR034151">
    <property type="entry name" value="TOPRIM_DnaG_bac"/>
</dbReference>
<dbReference type="GO" id="GO:0008270">
    <property type="term" value="F:zinc ion binding"/>
    <property type="evidence" value="ECO:0007669"/>
    <property type="project" value="UniProtKB-KW"/>
</dbReference>
<dbReference type="Pfam" id="PF10410">
    <property type="entry name" value="DnaB_bind"/>
    <property type="match status" value="1"/>
</dbReference>
<dbReference type="SUPFAM" id="SSF56731">
    <property type="entry name" value="DNA primase core"/>
    <property type="match status" value="1"/>
</dbReference>
<evidence type="ECO:0000259" key="14">
    <source>
        <dbReference type="PROSITE" id="PS50880"/>
    </source>
</evidence>
<dbReference type="InterPro" id="IPR019475">
    <property type="entry name" value="DNA_primase_DnaB-bd"/>
</dbReference>
<feature type="region of interest" description="Disordered" evidence="13">
    <location>
        <begin position="443"/>
        <end position="466"/>
    </location>
</feature>
<evidence type="ECO:0000256" key="4">
    <source>
        <dbReference type="ARBA" id="ARBA00022679"/>
    </source>
</evidence>
<evidence type="ECO:0000256" key="10">
    <source>
        <dbReference type="ARBA" id="ARBA00022842"/>
    </source>
</evidence>
<comment type="cofactor">
    <cofactor evidence="1">
        <name>Zn(2+)</name>
        <dbReference type="ChEBI" id="CHEBI:29105"/>
    </cofactor>
</comment>
<reference evidence="15" key="1">
    <citation type="submission" date="2019-08" db="EMBL/GenBank/DDBJ databases">
        <authorList>
            <person name="Kucharzyk K."/>
            <person name="Murdoch R.W."/>
            <person name="Higgins S."/>
            <person name="Loffler F."/>
        </authorList>
    </citation>
    <scope>NUCLEOTIDE SEQUENCE</scope>
</reference>
<dbReference type="FunFam" id="3.90.580.10:FF:000001">
    <property type="entry name" value="DNA primase"/>
    <property type="match status" value="1"/>
</dbReference>
<keyword evidence="8" id="KW-0863">Zinc-finger</keyword>
<dbReference type="GO" id="GO:0003677">
    <property type="term" value="F:DNA binding"/>
    <property type="evidence" value="ECO:0007669"/>
    <property type="project" value="UniProtKB-KW"/>
</dbReference>
<feature type="domain" description="Toprim" evidence="14">
    <location>
        <begin position="257"/>
        <end position="338"/>
    </location>
</feature>
<dbReference type="GO" id="GO:1990077">
    <property type="term" value="C:primosome complex"/>
    <property type="evidence" value="ECO:0007669"/>
    <property type="project" value="UniProtKB-KW"/>
</dbReference>
<evidence type="ECO:0000256" key="13">
    <source>
        <dbReference type="SAM" id="MobiDB-lite"/>
    </source>
</evidence>
<dbReference type="GO" id="GO:0003899">
    <property type="term" value="F:DNA-directed RNA polymerase activity"/>
    <property type="evidence" value="ECO:0007669"/>
    <property type="project" value="InterPro"/>
</dbReference>
<dbReference type="PROSITE" id="PS50880">
    <property type="entry name" value="TOPRIM"/>
    <property type="match status" value="1"/>
</dbReference>
<keyword evidence="12" id="KW-0804">Transcription</keyword>
<keyword evidence="9" id="KW-0862">Zinc</keyword>
<dbReference type="SUPFAM" id="SSF57783">
    <property type="entry name" value="Zinc beta-ribbon"/>
    <property type="match status" value="1"/>
</dbReference>
<protein>
    <submittedName>
        <fullName evidence="15">DNA primase</fullName>
        <ecNumber evidence="15">2.7.7.-</ecNumber>
    </submittedName>
</protein>
<dbReference type="Pfam" id="PF08275">
    <property type="entry name" value="DNAG_N"/>
    <property type="match status" value="1"/>
</dbReference>
<accession>A0A644XBE0</accession>
<dbReference type="InterPro" id="IPR013264">
    <property type="entry name" value="DNAG_N"/>
</dbReference>
<dbReference type="AlphaFoldDB" id="A0A644XBE0"/>
<dbReference type="Gene3D" id="3.40.1360.10">
    <property type="match status" value="1"/>
</dbReference>
<keyword evidence="2" id="KW-0240">DNA-directed RNA polymerase</keyword>
<dbReference type="NCBIfam" id="TIGR01391">
    <property type="entry name" value="dnaG"/>
    <property type="match status" value="1"/>
</dbReference>
<keyword evidence="10" id="KW-0460">Magnesium</keyword>
<dbReference type="InterPro" id="IPR006295">
    <property type="entry name" value="DNA_primase_DnaG"/>
</dbReference>
<feature type="compositionally biased region" description="Acidic residues" evidence="13">
    <location>
        <begin position="443"/>
        <end position="452"/>
    </location>
</feature>
<dbReference type="InterPro" id="IPR030846">
    <property type="entry name" value="DnaG_bac"/>
</dbReference>
<dbReference type="HAMAP" id="MF_00974">
    <property type="entry name" value="DNA_primase_DnaG"/>
    <property type="match status" value="1"/>
</dbReference>
<dbReference type="GO" id="GO:0005737">
    <property type="term" value="C:cytoplasm"/>
    <property type="evidence" value="ECO:0007669"/>
    <property type="project" value="TreeGrafter"/>
</dbReference>
<dbReference type="EMBL" id="VSSQ01002132">
    <property type="protein sequence ID" value="MPM13522.1"/>
    <property type="molecule type" value="Genomic_DNA"/>
</dbReference>
<keyword evidence="11" id="KW-0238">DNA-binding</keyword>
<evidence type="ECO:0000256" key="9">
    <source>
        <dbReference type="ARBA" id="ARBA00022833"/>
    </source>
</evidence>
<keyword evidence="7" id="KW-0479">Metal-binding</keyword>
<dbReference type="GO" id="GO:0006269">
    <property type="term" value="P:DNA replication, synthesis of primer"/>
    <property type="evidence" value="ECO:0007669"/>
    <property type="project" value="UniProtKB-KW"/>
</dbReference>
<name>A0A644XBE0_9ZZZZ</name>
<dbReference type="InterPro" id="IPR002694">
    <property type="entry name" value="Znf_CHC2"/>
</dbReference>
<organism evidence="15">
    <name type="scientific">bioreactor metagenome</name>
    <dbReference type="NCBI Taxonomy" id="1076179"/>
    <lineage>
        <taxon>unclassified sequences</taxon>
        <taxon>metagenomes</taxon>
        <taxon>ecological metagenomes</taxon>
    </lineage>
</organism>
<evidence type="ECO:0000256" key="6">
    <source>
        <dbReference type="ARBA" id="ARBA00022705"/>
    </source>
</evidence>
<dbReference type="InterPro" id="IPR037068">
    <property type="entry name" value="DNA_primase_core_N_sf"/>
</dbReference>
<evidence type="ECO:0000256" key="1">
    <source>
        <dbReference type="ARBA" id="ARBA00001947"/>
    </source>
</evidence>
<dbReference type="Pfam" id="PF01807">
    <property type="entry name" value="Zn_ribbon_DnaG"/>
    <property type="match status" value="1"/>
</dbReference>
<dbReference type="SMART" id="SM00400">
    <property type="entry name" value="ZnF_CHCC"/>
    <property type="match status" value="1"/>
</dbReference>
<evidence type="ECO:0000256" key="12">
    <source>
        <dbReference type="ARBA" id="ARBA00023163"/>
    </source>
</evidence>
<evidence type="ECO:0000256" key="5">
    <source>
        <dbReference type="ARBA" id="ARBA00022695"/>
    </source>
</evidence>
<gene>
    <name evidence="15" type="primary">dnaG_32</name>
    <name evidence="15" type="ORF">SDC9_59879</name>
</gene>
<dbReference type="Gene3D" id="3.90.580.10">
    <property type="entry name" value="Zinc finger, CHC2-type domain"/>
    <property type="match status" value="1"/>
</dbReference>
<dbReference type="CDD" id="cd03364">
    <property type="entry name" value="TOPRIM_DnaG_primases"/>
    <property type="match status" value="1"/>
</dbReference>
<dbReference type="PANTHER" id="PTHR30313">
    <property type="entry name" value="DNA PRIMASE"/>
    <property type="match status" value="1"/>
</dbReference>
<keyword evidence="3" id="KW-0639">Primosome</keyword>
<dbReference type="EC" id="2.7.7.-" evidence="15"/>
<comment type="caution">
    <text evidence="15">The sequence shown here is derived from an EMBL/GenBank/DDBJ whole genome shotgun (WGS) entry which is preliminary data.</text>
</comment>
<evidence type="ECO:0000256" key="3">
    <source>
        <dbReference type="ARBA" id="ARBA00022515"/>
    </source>
</evidence>
<dbReference type="InterPro" id="IPR050219">
    <property type="entry name" value="DnaG_primase"/>
</dbReference>
<dbReference type="GO" id="GO:0000428">
    <property type="term" value="C:DNA-directed RNA polymerase complex"/>
    <property type="evidence" value="ECO:0007669"/>
    <property type="project" value="UniProtKB-KW"/>
</dbReference>
<dbReference type="PIRSF" id="PIRSF002811">
    <property type="entry name" value="DnaG"/>
    <property type="match status" value="1"/>
</dbReference>
<evidence type="ECO:0000256" key="8">
    <source>
        <dbReference type="ARBA" id="ARBA00022771"/>
    </source>
</evidence>
<evidence type="ECO:0000313" key="15">
    <source>
        <dbReference type="EMBL" id="MPM13522.1"/>
    </source>
</evidence>
<dbReference type="InterPro" id="IPR006171">
    <property type="entry name" value="TOPRIM_dom"/>
</dbReference>
<keyword evidence="4 15" id="KW-0808">Transferase</keyword>
<dbReference type="Pfam" id="PF13155">
    <property type="entry name" value="Toprim_2"/>
    <property type="match status" value="1"/>
</dbReference>
<dbReference type="InterPro" id="IPR036977">
    <property type="entry name" value="DNA_primase_Znf_CHC2"/>
</dbReference>
<evidence type="ECO:0000256" key="7">
    <source>
        <dbReference type="ARBA" id="ARBA00022723"/>
    </source>
</evidence>
<dbReference type="PANTHER" id="PTHR30313:SF2">
    <property type="entry name" value="DNA PRIMASE"/>
    <property type="match status" value="1"/>
</dbReference>
<dbReference type="SMART" id="SM00493">
    <property type="entry name" value="TOPRIM"/>
    <property type="match status" value="1"/>
</dbReference>
<keyword evidence="5 15" id="KW-0548">Nucleotidyltransferase</keyword>
<keyword evidence="6" id="KW-0235">DNA replication</keyword>
<evidence type="ECO:0000256" key="2">
    <source>
        <dbReference type="ARBA" id="ARBA00022478"/>
    </source>
</evidence>